<reference evidence="1" key="1">
    <citation type="journal article" date="2014" name="Front. Microbiol.">
        <title>High frequency of phylogenetically diverse reductive dehalogenase-homologous genes in deep subseafloor sedimentary metagenomes.</title>
        <authorList>
            <person name="Kawai M."/>
            <person name="Futagami T."/>
            <person name="Toyoda A."/>
            <person name="Takaki Y."/>
            <person name="Nishi S."/>
            <person name="Hori S."/>
            <person name="Arai W."/>
            <person name="Tsubouchi T."/>
            <person name="Morono Y."/>
            <person name="Uchiyama I."/>
            <person name="Ito T."/>
            <person name="Fujiyama A."/>
            <person name="Inagaki F."/>
            <person name="Takami H."/>
        </authorList>
    </citation>
    <scope>NUCLEOTIDE SEQUENCE</scope>
    <source>
        <strain evidence="1">Expedition CK06-06</strain>
    </source>
</reference>
<gene>
    <name evidence="1" type="ORF">S01H4_14145</name>
</gene>
<sequence>MFEPYNNSALAVIQKYKDIEERKGSFESLQIGHRNMLKNAALSFYQAGHRRQAQKIYNQLRKLYPLEEFKVPLVIFLKNRLMEELRDIGLNNAKEIVVMMVRESYFRYAMHDDDEATGGEKMAQEAYDHYQSMYADENRIDLPDFKLLKYFALYDFLNDQQYPPDLRRNLLGRIKVERPELFEQLAQQEEKLLKQSKQSK</sequence>
<evidence type="ECO:0000313" key="1">
    <source>
        <dbReference type="EMBL" id="GAG59502.1"/>
    </source>
</evidence>
<name>X0ZN82_9ZZZZ</name>
<proteinExistence type="predicted"/>
<dbReference type="EMBL" id="BART01006209">
    <property type="protein sequence ID" value="GAG59502.1"/>
    <property type="molecule type" value="Genomic_DNA"/>
</dbReference>
<protein>
    <submittedName>
        <fullName evidence="1">Uncharacterized protein</fullName>
    </submittedName>
</protein>
<dbReference type="AlphaFoldDB" id="X0ZN82"/>
<accession>X0ZN82</accession>
<comment type="caution">
    <text evidence="1">The sequence shown here is derived from an EMBL/GenBank/DDBJ whole genome shotgun (WGS) entry which is preliminary data.</text>
</comment>
<organism evidence="1">
    <name type="scientific">marine sediment metagenome</name>
    <dbReference type="NCBI Taxonomy" id="412755"/>
    <lineage>
        <taxon>unclassified sequences</taxon>
        <taxon>metagenomes</taxon>
        <taxon>ecological metagenomes</taxon>
    </lineage>
</organism>